<dbReference type="EMBL" id="MEWG01000026">
    <property type="protein sequence ID" value="OGC77109.1"/>
    <property type="molecule type" value="Genomic_DNA"/>
</dbReference>
<comment type="caution">
    <text evidence="2">The sequence shown here is derived from an EMBL/GenBank/DDBJ whole genome shotgun (WGS) entry which is preliminary data.</text>
</comment>
<dbReference type="PANTHER" id="PTHR34180:SF1">
    <property type="entry name" value="BETA-ALANYL-DOPAMINE_CARCININE HYDROLASE"/>
    <property type="match status" value="1"/>
</dbReference>
<dbReference type="InterPro" id="IPR047801">
    <property type="entry name" value="Peptidase_C45"/>
</dbReference>
<protein>
    <recommendedName>
        <fullName evidence="1">Peptidase C45 hydrolase domain-containing protein</fullName>
    </recommendedName>
</protein>
<proteinExistence type="predicted"/>
<evidence type="ECO:0000313" key="2">
    <source>
        <dbReference type="EMBL" id="OGC77109.1"/>
    </source>
</evidence>
<dbReference type="Gene3D" id="3.60.60.10">
    <property type="entry name" value="Penicillin V Acylase, Chain A"/>
    <property type="match status" value="1"/>
</dbReference>
<evidence type="ECO:0000313" key="3">
    <source>
        <dbReference type="Proteomes" id="UP000176815"/>
    </source>
</evidence>
<sequence length="341" mass="38805">MYSKKHLPYYEIEGTHSVVGEFIGKTFRAQIQEAISKRKKTIENYESYLPKSHECLEITKKYFPNLILETESTAKAADVEMIDLFFMSNREVYDPEEVWDANHITNGNNPDHCTVVAGYDNGNLVIGHNEDWSAEVIDELYVLKATIGEVTFIGLQYDVVVLGCSATMNNFGLVQCINDLYQTNKIGIPKYYLARAILEAKTLDEAEHIIRSVPRGSGFNHVLAQNGEIRNIEIAGDAIGVQSALHTPYVHTNHYLTEELKMLEKFHTKSSEERYIRATELLKPNMSIEDIKAILADSENKEYPICREDETIGSAIFNPYESKSYFCYGHPCVGEFVEYKL</sequence>
<feature type="domain" description="Peptidase C45 hydrolase" evidence="1">
    <location>
        <begin position="121"/>
        <end position="331"/>
    </location>
</feature>
<dbReference type="InterPro" id="IPR005079">
    <property type="entry name" value="Peptidase_C45_hydrolase"/>
</dbReference>
<organism evidence="2 3">
    <name type="scientific">candidate division WWE3 bacterium RIFOXYD1_FULL_39_9</name>
    <dbReference type="NCBI Taxonomy" id="1802649"/>
    <lineage>
        <taxon>Bacteria</taxon>
        <taxon>Katanobacteria</taxon>
    </lineage>
</organism>
<dbReference type="Proteomes" id="UP000176815">
    <property type="component" value="Unassembled WGS sequence"/>
</dbReference>
<dbReference type="Pfam" id="PF03417">
    <property type="entry name" value="AAT"/>
    <property type="match status" value="1"/>
</dbReference>
<dbReference type="InterPro" id="IPR047794">
    <property type="entry name" value="C45_proenzyme-like"/>
</dbReference>
<evidence type="ECO:0000259" key="1">
    <source>
        <dbReference type="Pfam" id="PF03417"/>
    </source>
</evidence>
<gene>
    <name evidence="2" type="ORF">A2619_00270</name>
</gene>
<dbReference type="AlphaFoldDB" id="A0A1F4X659"/>
<dbReference type="NCBIfam" id="NF040521">
    <property type="entry name" value="C45_proenzyme"/>
    <property type="match status" value="1"/>
</dbReference>
<accession>A0A1F4X659</accession>
<reference evidence="2 3" key="1">
    <citation type="journal article" date="2016" name="Nat. Commun.">
        <title>Thousands of microbial genomes shed light on interconnected biogeochemical processes in an aquifer system.</title>
        <authorList>
            <person name="Anantharaman K."/>
            <person name="Brown C.T."/>
            <person name="Hug L.A."/>
            <person name="Sharon I."/>
            <person name="Castelle C.J."/>
            <person name="Probst A.J."/>
            <person name="Thomas B.C."/>
            <person name="Singh A."/>
            <person name="Wilkins M.J."/>
            <person name="Karaoz U."/>
            <person name="Brodie E.L."/>
            <person name="Williams K.H."/>
            <person name="Hubbard S.S."/>
            <person name="Banfield J.F."/>
        </authorList>
    </citation>
    <scope>NUCLEOTIDE SEQUENCE [LARGE SCALE GENOMIC DNA]</scope>
</reference>
<name>A0A1F4X659_UNCKA</name>
<dbReference type="PANTHER" id="PTHR34180">
    <property type="entry name" value="PEPTIDASE C45"/>
    <property type="match status" value="1"/>
</dbReference>